<dbReference type="FunFam" id="1.10.340.70:FF:000001">
    <property type="entry name" value="Retrovirus-related Pol polyprotein from transposon gypsy-like Protein"/>
    <property type="match status" value="1"/>
</dbReference>
<feature type="region of interest" description="Disordered" evidence="1">
    <location>
        <begin position="122"/>
        <end position="143"/>
    </location>
</feature>
<keyword evidence="4" id="KW-1185">Reference proteome</keyword>
<dbReference type="InterPro" id="IPR050951">
    <property type="entry name" value="Retrovirus_Pol_polyprotein"/>
</dbReference>
<gene>
    <name evidence="3" type="ORF">ElyMa_004705900</name>
</gene>
<dbReference type="Proteomes" id="UP000762676">
    <property type="component" value="Unassembled WGS sequence"/>
</dbReference>
<comment type="caution">
    <text evidence="3">The sequence shown here is derived from an EMBL/GenBank/DDBJ whole genome shotgun (WGS) entry which is preliminary data.</text>
</comment>
<dbReference type="AlphaFoldDB" id="A0AAV4I7X5"/>
<dbReference type="Gene3D" id="1.10.340.70">
    <property type="match status" value="1"/>
</dbReference>
<evidence type="ECO:0000256" key="1">
    <source>
        <dbReference type="SAM" id="MobiDB-lite"/>
    </source>
</evidence>
<reference evidence="3 4" key="1">
    <citation type="journal article" date="2021" name="Elife">
        <title>Chloroplast acquisition without the gene transfer in kleptoplastic sea slugs, Plakobranchus ocellatus.</title>
        <authorList>
            <person name="Maeda T."/>
            <person name="Takahashi S."/>
            <person name="Yoshida T."/>
            <person name="Shimamura S."/>
            <person name="Takaki Y."/>
            <person name="Nagai Y."/>
            <person name="Toyoda A."/>
            <person name="Suzuki Y."/>
            <person name="Arimoto A."/>
            <person name="Ishii H."/>
            <person name="Satoh N."/>
            <person name="Nishiyama T."/>
            <person name="Hasebe M."/>
            <person name="Maruyama T."/>
            <person name="Minagawa J."/>
            <person name="Obokata J."/>
            <person name="Shigenobu S."/>
        </authorList>
    </citation>
    <scope>NUCLEOTIDE SEQUENCE [LARGE SCALE GENOMIC DNA]</scope>
</reference>
<protein>
    <submittedName>
        <fullName evidence="3">Gypsy retrotransposon integrase-like protein 1</fullName>
    </submittedName>
</protein>
<evidence type="ECO:0000313" key="4">
    <source>
        <dbReference type="Proteomes" id="UP000762676"/>
    </source>
</evidence>
<evidence type="ECO:0000313" key="3">
    <source>
        <dbReference type="EMBL" id="GFS06392.1"/>
    </source>
</evidence>
<dbReference type="EMBL" id="BMAT01009443">
    <property type="protein sequence ID" value="GFS06392.1"/>
    <property type="molecule type" value="Genomic_DNA"/>
</dbReference>
<dbReference type="PANTHER" id="PTHR37984:SF15">
    <property type="entry name" value="INTEGRASE CATALYTIC DOMAIN-CONTAINING PROTEIN"/>
    <property type="match status" value="1"/>
</dbReference>
<proteinExistence type="predicted"/>
<feature type="non-terminal residue" evidence="3">
    <location>
        <position position="143"/>
    </location>
</feature>
<accession>A0AAV4I7X5</accession>
<evidence type="ECO:0000259" key="2">
    <source>
        <dbReference type="Pfam" id="PF17921"/>
    </source>
</evidence>
<name>A0AAV4I7X5_9GAST</name>
<organism evidence="3 4">
    <name type="scientific">Elysia marginata</name>
    <dbReference type="NCBI Taxonomy" id="1093978"/>
    <lineage>
        <taxon>Eukaryota</taxon>
        <taxon>Metazoa</taxon>
        <taxon>Spiralia</taxon>
        <taxon>Lophotrochozoa</taxon>
        <taxon>Mollusca</taxon>
        <taxon>Gastropoda</taxon>
        <taxon>Heterobranchia</taxon>
        <taxon>Euthyneura</taxon>
        <taxon>Panpulmonata</taxon>
        <taxon>Sacoglossa</taxon>
        <taxon>Placobranchoidea</taxon>
        <taxon>Plakobranchidae</taxon>
        <taxon>Elysia</taxon>
    </lineage>
</organism>
<feature type="domain" description="Integrase zinc-binding" evidence="2">
    <location>
        <begin position="3"/>
        <end position="48"/>
    </location>
</feature>
<sequence length="143" mass="15987">MSVAHDSLTGAHLGYRRTKDKVLSNFYWPGVDGDVTRYCRSCDMCQRTVKKGIVPRVPLEKVPLVDTPLKRVAMDIVGPINPPKLGGWGSDETVNDLQYGDQLTPDQRRQLEEIASSYSSIFSDRPGTVSTEEHRIELTSSIH</sequence>
<dbReference type="InterPro" id="IPR041588">
    <property type="entry name" value="Integrase_H2C2"/>
</dbReference>
<dbReference type="Pfam" id="PF17921">
    <property type="entry name" value="Integrase_H2C2"/>
    <property type="match status" value="1"/>
</dbReference>
<dbReference type="PANTHER" id="PTHR37984">
    <property type="entry name" value="PROTEIN CBG26694"/>
    <property type="match status" value="1"/>
</dbReference>